<dbReference type="Gene3D" id="2.160.20.80">
    <property type="entry name" value="E3 ubiquitin-protein ligase SopA"/>
    <property type="match status" value="1"/>
</dbReference>
<dbReference type="AlphaFoldDB" id="A0A132MXC1"/>
<sequence length="142" mass="14886">MFRGIDLANSRWGGAVISGCRFLDCRLTGAAFTKVRGIGYEFARCLLKMATLPGLDLSGQRLVRLNFSGADLGGANFTNAIFDECSLHGANLRGAKFTGADLRGANLGDISLNDTPNLKGAIISVAQANTLLAGLGLQVLPE</sequence>
<dbReference type="PATRIC" id="fig|1469144.10.peg.3863"/>
<dbReference type="InterPro" id="IPR051082">
    <property type="entry name" value="Pentapeptide-BTB/POZ_domain"/>
</dbReference>
<name>A0A132MXC1_9ACTN</name>
<dbReference type="EMBL" id="LAXD01000001">
    <property type="protein sequence ID" value="KWX02558.1"/>
    <property type="molecule type" value="Genomic_DNA"/>
</dbReference>
<dbReference type="STRING" id="1469144.LI90_3601"/>
<proteinExistence type="predicted"/>
<dbReference type="PANTHER" id="PTHR14136:SF17">
    <property type="entry name" value="BTB_POZ DOMAIN-CONTAINING PROTEIN KCTD9"/>
    <property type="match status" value="1"/>
</dbReference>
<evidence type="ECO:0000313" key="1">
    <source>
        <dbReference type="EMBL" id="KWX02558.1"/>
    </source>
</evidence>
<comment type="caution">
    <text evidence="1">The sequence shown here is derived from an EMBL/GenBank/DDBJ whole genome shotgun (WGS) entry which is preliminary data.</text>
</comment>
<dbReference type="RefSeq" id="WP_066889644.1">
    <property type="nucleotide sequence ID" value="NZ_LAXD01000001.1"/>
</dbReference>
<accession>A0A132MXC1</accession>
<organism evidence="1 2">
    <name type="scientific">Carbonactinospora thermoautotrophica</name>
    <dbReference type="NCBI Taxonomy" id="1469144"/>
    <lineage>
        <taxon>Bacteria</taxon>
        <taxon>Bacillati</taxon>
        <taxon>Actinomycetota</taxon>
        <taxon>Actinomycetes</taxon>
        <taxon>Kitasatosporales</taxon>
        <taxon>Carbonactinosporaceae</taxon>
        <taxon>Carbonactinospora</taxon>
    </lineage>
</organism>
<protein>
    <submittedName>
        <fullName evidence="1">Putative low-complexity protein</fullName>
    </submittedName>
</protein>
<dbReference type="SUPFAM" id="SSF141571">
    <property type="entry name" value="Pentapeptide repeat-like"/>
    <property type="match status" value="1"/>
</dbReference>
<dbReference type="Proteomes" id="UP000070188">
    <property type="component" value="Unassembled WGS sequence"/>
</dbReference>
<gene>
    <name evidence="1" type="ORF">LI90_3601</name>
</gene>
<evidence type="ECO:0000313" key="2">
    <source>
        <dbReference type="Proteomes" id="UP000070188"/>
    </source>
</evidence>
<dbReference type="InterPro" id="IPR001646">
    <property type="entry name" value="5peptide_repeat"/>
</dbReference>
<keyword evidence="2" id="KW-1185">Reference proteome</keyword>
<reference evidence="2" key="1">
    <citation type="submission" date="2015-04" db="EMBL/GenBank/DDBJ databases">
        <title>Physiological reanalysis, assessment of diazotrophy, and genome sequences of multiple isolates of Streptomyces thermoautotrophicus.</title>
        <authorList>
            <person name="MacKellar D.C."/>
            <person name="Lieber L."/>
            <person name="Norman J."/>
            <person name="Bolger A."/>
            <person name="Tobin C."/>
            <person name="Murray J.W."/>
            <person name="Chang R."/>
            <person name="Ford T."/>
            <person name="Nguyen P.Q."/>
            <person name="Woodward J."/>
            <person name="Permingeat H."/>
            <person name="Joshi N.S."/>
            <person name="Silver P.A."/>
            <person name="Usadel B."/>
            <person name="Rutherford A.W."/>
            <person name="Friesen M."/>
            <person name="Prell J."/>
        </authorList>
    </citation>
    <scope>NUCLEOTIDE SEQUENCE [LARGE SCALE GENOMIC DNA]</scope>
    <source>
        <strain evidence="2">H1</strain>
    </source>
</reference>
<dbReference type="Pfam" id="PF00805">
    <property type="entry name" value="Pentapeptide"/>
    <property type="match status" value="2"/>
</dbReference>
<dbReference type="PANTHER" id="PTHR14136">
    <property type="entry name" value="BTB_POZ DOMAIN-CONTAINING PROTEIN KCTD9"/>
    <property type="match status" value="1"/>
</dbReference>